<dbReference type="GO" id="GO:0016070">
    <property type="term" value="P:RNA metabolic process"/>
    <property type="evidence" value="ECO:0007669"/>
    <property type="project" value="InterPro"/>
</dbReference>
<dbReference type="Proteomes" id="UP000198319">
    <property type="component" value="Unassembled WGS sequence"/>
</dbReference>
<evidence type="ECO:0000259" key="1">
    <source>
        <dbReference type="Pfam" id="PF08845"/>
    </source>
</evidence>
<protein>
    <submittedName>
        <fullName evidence="3">Type I addiction module toxin, SymE family</fullName>
    </submittedName>
</protein>
<evidence type="ECO:0000313" key="3">
    <source>
        <dbReference type="EMBL" id="OXB19306.1"/>
    </source>
</evidence>
<dbReference type="EMBL" id="MUHG01000018">
    <property type="protein sequence ID" value="OXB19306.1"/>
    <property type="molecule type" value="Genomic_DNA"/>
</dbReference>
<dbReference type="EMBL" id="MIKE01000024">
    <property type="protein sequence ID" value="OHT44557.1"/>
    <property type="molecule type" value="Genomic_DNA"/>
</dbReference>
<sequence length="70" mass="8433">MRTNKRQTIRRPDVRSLKIQPKMRFNEYSQKKVPEIKLCGNWMQKLGFEFGERVIVTCMPNLLIIRPIEQ</sequence>
<accession>A0A1S1J1S0</accession>
<dbReference type="RefSeq" id="WP_017494894.1">
    <property type="nucleotide sequence ID" value="NZ_MIKE01000024.1"/>
</dbReference>
<evidence type="ECO:0000313" key="4">
    <source>
        <dbReference type="Proteomes" id="UP000180252"/>
    </source>
</evidence>
<dbReference type="GO" id="GO:0003723">
    <property type="term" value="F:RNA binding"/>
    <property type="evidence" value="ECO:0007669"/>
    <property type="project" value="InterPro"/>
</dbReference>
<name>A0A1S1J1S0_9FLAO</name>
<dbReference type="Pfam" id="PF08845">
    <property type="entry name" value="SymE_toxin"/>
    <property type="match status" value="1"/>
</dbReference>
<dbReference type="OrthoDB" id="9803936at2"/>
<dbReference type="InterPro" id="IPR014944">
    <property type="entry name" value="Toxin_SymE-like"/>
</dbReference>
<dbReference type="AlphaFoldDB" id="A0A1S1J1S0"/>
<proteinExistence type="predicted"/>
<dbReference type="GO" id="GO:0016788">
    <property type="term" value="F:hydrolase activity, acting on ester bonds"/>
    <property type="evidence" value="ECO:0007669"/>
    <property type="project" value="InterPro"/>
</dbReference>
<dbReference type="Proteomes" id="UP000180252">
    <property type="component" value="Unassembled WGS sequence"/>
</dbReference>
<keyword evidence="5" id="KW-1185">Reference proteome</keyword>
<gene>
    <name evidence="3" type="ORF">B0A71_12220</name>
    <name evidence="2" type="ORF">BHE19_12650</name>
</gene>
<reference evidence="2" key="2">
    <citation type="submission" date="2016-09" db="EMBL/GenBank/DDBJ databases">
        <authorList>
            <person name="Capua I."/>
            <person name="De Benedictis P."/>
            <person name="Joannis T."/>
            <person name="Lombin L.H."/>
            <person name="Cattoli G."/>
        </authorList>
    </citation>
    <scope>NUCLEOTIDE SEQUENCE [LARGE SCALE GENOMIC DNA]</scope>
    <source>
        <strain evidence="2">MSU</strain>
    </source>
</reference>
<organism evidence="2 4">
    <name type="scientific">Flavobacterium tructae</name>
    <dbReference type="NCBI Taxonomy" id="1114873"/>
    <lineage>
        <taxon>Bacteria</taxon>
        <taxon>Pseudomonadati</taxon>
        <taxon>Bacteroidota</taxon>
        <taxon>Flavobacteriia</taxon>
        <taxon>Flavobacteriales</taxon>
        <taxon>Flavobacteriaceae</taxon>
        <taxon>Flavobacterium</taxon>
    </lineage>
</organism>
<evidence type="ECO:0000313" key="2">
    <source>
        <dbReference type="EMBL" id="OHT44557.1"/>
    </source>
</evidence>
<reference evidence="3 5" key="3">
    <citation type="submission" date="2016-11" db="EMBL/GenBank/DDBJ databases">
        <title>Whole genomes of Flavobacteriaceae.</title>
        <authorList>
            <person name="Stine C."/>
            <person name="Li C."/>
            <person name="Tadesse D."/>
        </authorList>
    </citation>
    <scope>NUCLEOTIDE SEQUENCE [LARGE SCALE GENOMIC DNA]</scope>
    <source>
        <strain evidence="3 5">ATCC BAA-2541</strain>
    </source>
</reference>
<comment type="caution">
    <text evidence="2">The sequence shown here is derived from an EMBL/GenBank/DDBJ whole genome shotgun (WGS) entry which is preliminary data.</text>
</comment>
<reference evidence="4" key="1">
    <citation type="submission" date="2016-09" db="EMBL/GenBank/DDBJ databases">
        <authorList>
            <person name="Chen S."/>
            <person name="Walker E."/>
        </authorList>
    </citation>
    <scope>NUCLEOTIDE SEQUENCE [LARGE SCALE GENOMIC DNA]</scope>
    <source>
        <strain evidence="4">MSU</strain>
    </source>
</reference>
<dbReference type="GO" id="GO:0005737">
    <property type="term" value="C:cytoplasm"/>
    <property type="evidence" value="ECO:0007669"/>
    <property type="project" value="InterPro"/>
</dbReference>
<feature type="domain" description="Toxin SymE-like" evidence="1">
    <location>
        <begin position="25"/>
        <end position="67"/>
    </location>
</feature>
<evidence type="ECO:0000313" key="5">
    <source>
        <dbReference type="Proteomes" id="UP000198319"/>
    </source>
</evidence>